<dbReference type="GO" id="GO:0030686">
    <property type="term" value="C:90S preribosome"/>
    <property type="evidence" value="ECO:0007669"/>
    <property type="project" value="TreeGrafter"/>
</dbReference>
<evidence type="ECO:0000256" key="2">
    <source>
        <dbReference type="ARBA" id="ARBA00022679"/>
    </source>
</evidence>
<protein>
    <submittedName>
        <fullName evidence="8">UPF0202 family protein, putative</fullName>
    </submittedName>
</protein>
<evidence type="ECO:0000256" key="5">
    <source>
        <dbReference type="ARBA" id="ARBA00023315"/>
    </source>
</evidence>
<evidence type="ECO:0000313" key="9">
    <source>
        <dbReference type="Proteomes" id="UP000030747"/>
    </source>
</evidence>
<dbReference type="GO" id="GO:0005524">
    <property type="term" value="F:ATP binding"/>
    <property type="evidence" value="ECO:0007669"/>
    <property type="project" value="UniProtKB-KW"/>
</dbReference>
<evidence type="ECO:0000256" key="4">
    <source>
        <dbReference type="ARBA" id="ARBA00022840"/>
    </source>
</evidence>
<evidence type="ECO:0000259" key="7">
    <source>
        <dbReference type="Pfam" id="PF05127"/>
    </source>
</evidence>
<sequence>SHTSGGPQQGPQGGPQEGPQGGPHGGTQGGEGYQTVALTAGRGRGKSAALGLAVAAAVSLGVSSIFICAPQAENVQTLFEFVQKGLKAMGLREQGDFQVTLETVGTGGRGPKGADLSGAAASGLYQQQSVKAVTRIEVYRHHRQRVQFIFPHEQQSLINADLLVVDEAASIPLPVIKRLLGPYIVLLSSTVNGYEGTGRSLSLKLLADLRRGLRGPPGSHGVRTPQRQLKELSLEVPIRYAAGDAIEQWLHSLLCLDSTTAPALDPAGPPGGP</sequence>
<dbReference type="InterPro" id="IPR032672">
    <property type="entry name" value="TmcA/NAT10/Kre33"/>
</dbReference>
<keyword evidence="3" id="KW-0547">Nucleotide-binding</keyword>
<dbReference type="PANTHER" id="PTHR10925:SF5">
    <property type="entry name" value="RNA CYTIDINE ACETYLTRANSFERASE"/>
    <property type="match status" value="1"/>
</dbReference>
<evidence type="ECO:0000256" key="6">
    <source>
        <dbReference type="SAM" id="MobiDB-lite"/>
    </source>
</evidence>
<dbReference type="GO" id="GO:1990883">
    <property type="term" value="F:18S rRNA cytidine N-acetyltransferase activity"/>
    <property type="evidence" value="ECO:0007669"/>
    <property type="project" value="TreeGrafter"/>
</dbReference>
<keyword evidence="9" id="KW-1185">Reference proteome</keyword>
<dbReference type="Gene3D" id="3.40.50.300">
    <property type="entry name" value="P-loop containing nucleotide triphosphate hydrolases"/>
    <property type="match status" value="1"/>
</dbReference>
<dbReference type="PANTHER" id="PTHR10925">
    <property type="entry name" value="N-ACETYLTRANSFERASE 10"/>
    <property type="match status" value="1"/>
</dbReference>
<dbReference type="OrthoDB" id="10067491at2759"/>
<gene>
    <name evidence="8" type="ORF">ETH_00034110</name>
</gene>
<evidence type="ECO:0000313" key="8">
    <source>
        <dbReference type="EMBL" id="CDJ44324.1"/>
    </source>
</evidence>
<evidence type="ECO:0000256" key="1">
    <source>
        <dbReference type="ARBA" id="ARBA00004123"/>
    </source>
</evidence>
<dbReference type="VEuPathDB" id="ToxoDB:ETH2_1333900"/>
<dbReference type="InterPro" id="IPR027417">
    <property type="entry name" value="P-loop_NTPase"/>
</dbReference>
<feature type="compositionally biased region" description="Gly residues" evidence="6">
    <location>
        <begin position="7"/>
        <end position="32"/>
    </location>
</feature>
<dbReference type="Pfam" id="PF05127">
    <property type="entry name" value="NAT10_TcmA_helicase"/>
    <property type="match status" value="1"/>
</dbReference>
<feature type="region of interest" description="Disordered" evidence="6">
    <location>
        <begin position="1"/>
        <end position="33"/>
    </location>
</feature>
<dbReference type="EMBL" id="HG676877">
    <property type="protein sequence ID" value="CDJ44324.1"/>
    <property type="molecule type" value="Genomic_DNA"/>
</dbReference>
<keyword evidence="4" id="KW-0067">ATP-binding</keyword>
<proteinExistence type="predicted"/>
<organism evidence="8 9">
    <name type="scientific">Eimeria tenella</name>
    <name type="common">Coccidian parasite</name>
    <dbReference type="NCBI Taxonomy" id="5802"/>
    <lineage>
        <taxon>Eukaryota</taxon>
        <taxon>Sar</taxon>
        <taxon>Alveolata</taxon>
        <taxon>Apicomplexa</taxon>
        <taxon>Conoidasida</taxon>
        <taxon>Coccidia</taxon>
        <taxon>Eucoccidiorida</taxon>
        <taxon>Eimeriorina</taxon>
        <taxon>Eimeriidae</taxon>
        <taxon>Eimeria</taxon>
    </lineage>
</organism>
<dbReference type="Proteomes" id="UP000030747">
    <property type="component" value="Unassembled WGS sequence"/>
</dbReference>
<dbReference type="InterPro" id="IPR007807">
    <property type="entry name" value="TcmA/NAT10_helicase"/>
</dbReference>
<dbReference type="GeneID" id="25255888"/>
<dbReference type="GO" id="GO:1904812">
    <property type="term" value="P:rRNA acetylation involved in maturation of SSU-rRNA"/>
    <property type="evidence" value="ECO:0007669"/>
    <property type="project" value="TreeGrafter"/>
</dbReference>
<dbReference type="GO" id="GO:0000049">
    <property type="term" value="F:tRNA binding"/>
    <property type="evidence" value="ECO:0007669"/>
    <property type="project" value="TreeGrafter"/>
</dbReference>
<name>U6L6V6_EIMTE</name>
<comment type="subcellular location">
    <subcellularLocation>
        <location evidence="1">Nucleus</location>
    </subcellularLocation>
</comment>
<dbReference type="RefSeq" id="XP_013235073.1">
    <property type="nucleotide sequence ID" value="XM_013379619.1"/>
</dbReference>
<reference evidence="8" key="1">
    <citation type="submission" date="2013-10" db="EMBL/GenBank/DDBJ databases">
        <title>Genomic analysis of the causative agents of coccidiosis in chickens.</title>
        <authorList>
            <person name="Reid A.J."/>
            <person name="Blake D."/>
            <person name="Billington K."/>
            <person name="Browne H."/>
            <person name="Dunn M."/>
            <person name="Hung S."/>
            <person name="Kawahara F."/>
            <person name="Miranda-Saavedra D."/>
            <person name="Mourier T."/>
            <person name="Nagra H."/>
            <person name="Otto T.D."/>
            <person name="Rawlings N."/>
            <person name="Sanchez A."/>
            <person name="Sanders M."/>
            <person name="Subramaniam C."/>
            <person name="Tay Y."/>
            <person name="Dear P."/>
            <person name="Doerig C."/>
            <person name="Gruber A."/>
            <person name="Parkinson J."/>
            <person name="Shirley M."/>
            <person name="Wan K.L."/>
            <person name="Berriman M."/>
            <person name="Tomley F."/>
            <person name="Pain A."/>
        </authorList>
    </citation>
    <scope>NUCLEOTIDE SEQUENCE [LARGE SCALE GENOMIC DNA]</scope>
    <source>
        <strain evidence="8">Houghton</strain>
    </source>
</reference>
<reference evidence="8" key="2">
    <citation type="submission" date="2013-10" db="EMBL/GenBank/DDBJ databases">
        <authorList>
            <person name="Aslett M."/>
        </authorList>
    </citation>
    <scope>NUCLEOTIDE SEQUENCE [LARGE SCALE GENOMIC DNA]</scope>
    <source>
        <strain evidence="8">Houghton</strain>
    </source>
</reference>
<evidence type="ECO:0000256" key="3">
    <source>
        <dbReference type="ARBA" id="ARBA00022741"/>
    </source>
</evidence>
<accession>U6L6V6</accession>
<dbReference type="GO" id="GO:0005730">
    <property type="term" value="C:nucleolus"/>
    <property type="evidence" value="ECO:0007669"/>
    <property type="project" value="TreeGrafter"/>
</dbReference>
<keyword evidence="2" id="KW-0808">Transferase</keyword>
<dbReference type="AlphaFoldDB" id="U6L6V6"/>
<feature type="domain" description="TcmA/NAT10 helicase" evidence="7">
    <location>
        <begin position="38"/>
        <end position="257"/>
    </location>
</feature>
<keyword evidence="5" id="KW-0012">Acyltransferase</keyword>
<feature type="non-terminal residue" evidence="8">
    <location>
        <position position="1"/>
    </location>
</feature>
<dbReference type="VEuPathDB" id="ToxoDB:ETH_00034110"/>